<evidence type="ECO:0000256" key="1">
    <source>
        <dbReference type="ARBA" id="ARBA00004651"/>
    </source>
</evidence>
<dbReference type="HOGENOM" id="CLU_028518_1_1_5"/>
<keyword evidence="10" id="KW-1185">Reference proteome</keyword>
<feature type="transmembrane region" description="Helical" evidence="7">
    <location>
        <begin position="221"/>
        <end position="246"/>
    </location>
</feature>
<dbReference type="Pfam" id="PF00528">
    <property type="entry name" value="BPD_transp_1"/>
    <property type="match status" value="1"/>
</dbReference>
<evidence type="ECO:0000313" key="10">
    <source>
        <dbReference type="Proteomes" id="UP000028181"/>
    </source>
</evidence>
<accession>A0A068SN30</accession>
<evidence type="ECO:0000256" key="5">
    <source>
        <dbReference type="ARBA" id="ARBA00022989"/>
    </source>
</evidence>
<name>A0A068SN30_NEOGA</name>
<feature type="transmembrane region" description="Helical" evidence="7">
    <location>
        <begin position="149"/>
        <end position="175"/>
    </location>
</feature>
<comment type="similarity">
    <text evidence="7">Belongs to the binding-protein-dependent transport system permease family.</text>
</comment>
<dbReference type="OrthoDB" id="9792862at2"/>
<comment type="subcellular location">
    <subcellularLocation>
        <location evidence="1 7">Cell membrane</location>
        <topology evidence="1 7">Multi-pass membrane protein</topology>
    </subcellularLocation>
</comment>
<dbReference type="PATRIC" id="fig|1028800.3.peg.1476"/>
<keyword evidence="3" id="KW-1003">Cell membrane</keyword>
<dbReference type="GO" id="GO:0055085">
    <property type="term" value="P:transmembrane transport"/>
    <property type="evidence" value="ECO:0007669"/>
    <property type="project" value="InterPro"/>
</dbReference>
<feature type="domain" description="ABC transmembrane type-1" evidence="8">
    <location>
        <begin position="100"/>
        <end position="289"/>
    </location>
</feature>
<dbReference type="Pfam" id="PF12911">
    <property type="entry name" value="OppC_N"/>
    <property type="match status" value="1"/>
</dbReference>
<dbReference type="CDD" id="cd06261">
    <property type="entry name" value="TM_PBP2"/>
    <property type="match status" value="1"/>
</dbReference>
<keyword evidence="2 7" id="KW-0813">Transport</keyword>
<dbReference type="PANTHER" id="PTHR43386">
    <property type="entry name" value="OLIGOPEPTIDE TRANSPORT SYSTEM PERMEASE PROTEIN APPC"/>
    <property type="match status" value="1"/>
</dbReference>
<dbReference type="GeneID" id="24256051"/>
<dbReference type="AlphaFoldDB" id="A0A068SN30"/>
<evidence type="ECO:0000256" key="2">
    <source>
        <dbReference type="ARBA" id="ARBA00022448"/>
    </source>
</evidence>
<proteinExistence type="inferred from homology"/>
<dbReference type="PANTHER" id="PTHR43386:SF25">
    <property type="entry name" value="PEPTIDE ABC TRANSPORTER PERMEASE PROTEIN"/>
    <property type="match status" value="1"/>
</dbReference>
<dbReference type="InterPro" id="IPR025966">
    <property type="entry name" value="OppC_N"/>
</dbReference>
<dbReference type="eggNOG" id="COG1173">
    <property type="taxonomic scope" value="Bacteria"/>
</dbReference>
<dbReference type="RefSeq" id="WP_038586118.1">
    <property type="nucleotide sequence ID" value="NZ_HG938353.1"/>
</dbReference>
<dbReference type="EMBL" id="HG938353">
    <property type="protein sequence ID" value="CDN47643.1"/>
    <property type="molecule type" value="Genomic_DNA"/>
</dbReference>
<dbReference type="PROSITE" id="PS50928">
    <property type="entry name" value="ABC_TM1"/>
    <property type="match status" value="1"/>
</dbReference>
<feature type="transmembrane region" description="Helical" evidence="7">
    <location>
        <begin position="103"/>
        <end position="129"/>
    </location>
</feature>
<feature type="transmembrane region" description="Helical" evidence="7">
    <location>
        <begin position="271"/>
        <end position="296"/>
    </location>
</feature>
<reference evidence="10" key="1">
    <citation type="journal article" date="2014" name="BMC Genomics">
        <title>Genome sequencing of two Neorhizobium galegae strains reveals a noeT gene responsible for the unusual acetylation of the nodulation factors.</title>
        <authorList>
            <person name="Osterman J."/>
            <person name="Marsh J."/>
            <person name="Laine P.K."/>
            <person name="Zeng Z."/>
            <person name="Alatalo E."/>
            <person name="Sullivan J.T."/>
            <person name="Young J.P."/>
            <person name="Thomas-Oates J."/>
            <person name="Paulin L."/>
            <person name="Lindstrom K."/>
        </authorList>
    </citation>
    <scope>NUCLEOTIDE SEQUENCE [LARGE SCALE GENOMIC DNA]</scope>
    <source>
        <strain evidence="10">HAMBI 540</strain>
    </source>
</reference>
<dbReference type="SUPFAM" id="SSF161098">
    <property type="entry name" value="MetI-like"/>
    <property type="match status" value="1"/>
</dbReference>
<gene>
    <name evidence="9" type="ORF">RG540_CH14640</name>
</gene>
<protein>
    <submittedName>
        <fullName evidence="9">Putative binding-protein-dependent transport permease</fullName>
    </submittedName>
</protein>
<evidence type="ECO:0000256" key="7">
    <source>
        <dbReference type="RuleBase" id="RU363032"/>
    </source>
</evidence>
<dbReference type="Proteomes" id="UP000028181">
    <property type="component" value="Chromosome I"/>
</dbReference>
<organism evidence="9 10">
    <name type="scientific">Neorhizobium galegae bv. orientalis str. HAMBI 540</name>
    <dbReference type="NCBI Taxonomy" id="1028800"/>
    <lineage>
        <taxon>Bacteria</taxon>
        <taxon>Pseudomonadati</taxon>
        <taxon>Pseudomonadota</taxon>
        <taxon>Alphaproteobacteria</taxon>
        <taxon>Hyphomicrobiales</taxon>
        <taxon>Rhizobiaceae</taxon>
        <taxon>Rhizobium/Agrobacterium group</taxon>
        <taxon>Neorhizobium</taxon>
    </lineage>
</organism>
<dbReference type="GO" id="GO:0005886">
    <property type="term" value="C:plasma membrane"/>
    <property type="evidence" value="ECO:0007669"/>
    <property type="project" value="UniProtKB-SubCell"/>
</dbReference>
<keyword evidence="5 7" id="KW-1133">Transmembrane helix</keyword>
<sequence>MTDTNMTAMTQTAAAPSAKATLPPPVRFRFWAWLWGDKRALISLAYLSVLVLAAIFAPLIVPYAPNKQNLMDLLAPPSGAHWLGTDDLGRDTLSRLIYGSYNALYAASLAVGIGVAIGVPLGVFIGFVGGWVDQVGSRIIDGVLAFPPLVLAVAVTGALGIGLTNAMIAVGFAFAPVLARTMRAQTLVVKNAIYVEAAVGFGASRLHLILRHILPNAIQPVIVEVTLMLAVALLAEAGLSFLSLGVQPPESSWGGMLARAYHYVEVAPEQMYAPGFAILFTALAFNTLGESIRVLLDPTIKRR</sequence>
<dbReference type="InterPro" id="IPR035906">
    <property type="entry name" value="MetI-like_sf"/>
</dbReference>
<dbReference type="InterPro" id="IPR050366">
    <property type="entry name" value="BP-dependent_transpt_permease"/>
</dbReference>
<evidence type="ECO:0000259" key="8">
    <source>
        <dbReference type="PROSITE" id="PS50928"/>
    </source>
</evidence>
<keyword evidence="4 7" id="KW-0812">Transmembrane</keyword>
<feature type="transmembrane region" description="Helical" evidence="7">
    <location>
        <begin position="40"/>
        <end position="61"/>
    </location>
</feature>
<dbReference type="KEGG" id="ngg:RG540_CH14640"/>
<evidence type="ECO:0000256" key="6">
    <source>
        <dbReference type="ARBA" id="ARBA00023136"/>
    </source>
</evidence>
<dbReference type="Gene3D" id="1.10.3720.10">
    <property type="entry name" value="MetI-like"/>
    <property type="match status" value="1"/>
</dbReference>
<keyword evidence="6 7" id="KW-0472">Membrane</keyword>
<dbReference type="InterPro" id="IPR000515">
    <property type="entry name" value="MetI-like"/>
</dbReference>
<evidence type="ECO:0000256" key="4">
    <source>
        <dbReference type="ARBA" id="ARBA00022692"/>
    </source>
</evidence>
<evidence type="ECO:0000256" key="3">
    <source>
        <dbReference type="ARBA" id="ARBA00022475"/>
    </source>
</evidence>
<evidence type="ECO:0000313" key="9">
    <source>
        <dbReference type="EMBL" id="CDN47643.1"/>
    </source>
</evidence>